<evidence type="ECO:0000256" key="1">
    <source>
        <dbReference type="ARBA" id="ARBA00022679"/>
    </source>
</evidence>
<dbReference type="Proteomes" id="UP001529510">
    <property type="component" value="Unassembled WGS sequence"/>
</dbReference>
<keyword evidence="5" id="KW-0378">Hydrolase</keyword>
<dbReference type="GO" id="GO:0016787">
    <property type="term" value="F:hydrolase activity"/>
    <property type="evidence" value="ECO:0007669"/>
    <property type="project" value="UniProtKB-KW"/>
</dbReference>
<keyword evidence="3" id="KW-0540">Nuclease</keyword>
<evidence type="ECO:0000256" key="5">
    <source>
        <dbReference type="ARBA" id="ARBA00022801"/>
    </source>
</evidence>
<dbReference type="AlphaFoldDB" id="A0ABD0MF04"/>
<reference evidence="8 9" key="1">
    <citation type="submission" date="2024-05" db="EMBL/GenBank/DDBJ databases">
        <title>Genome sequencing and assembly of Indian major carp, Cirrhinus mrigala (Hamilton, 1822).</title>
        <authorList>
            <person name="Mohindra V."/>
            <person name="Chowdhury L.M."/>
            <person name="Lal K."/>
            <person name="Jena J.K."/>
        </authorList>
    </citation>
    <scope>NUCLEOTIDE SEQUENCE [LARGE SCALE GENOMIC DNA]</scope>
    <source>
        <strain evidence="8">CM1030</strain>
        <tissue evidence="8">Blood</tissue>
    </source>
</reference>
<evidence type="ECO:0000256" key="6">
    <source>
        <dbReference type="ARBA" id="ARBA00022918"/>
    </source>
</evidence>
<keyword evidence="4" id="KW-0255">Endonuclease</keyword>
<organism evidence="8 9">
    <name type="scientific">Cirrhinus mrigala</name>
    <name type="common">Mrigala</name>
    <dbReference type="NCBI Taxonomy" id="683832"/>
    <lineage>
        <taxon>Eukaryota</taxon>
        <taxon>Metazoa</taxon>
        <taxon>Chordata</taxon>
        <taxon>Craniata</taxon>
        <taxon>Vertebrata</taxon>
        <taxon>Euteleostomi</taxon>
        <taxon>Actinopterygii</taxon>
        <taxon>Neopterygii</taxon>
        <taxon>Teleostei</taxon>
        <taxon>Ostariophysi</taxon>
        <taxon>Cypriniformes</taxon>
        <taxon>Cyprinidae</taxon>
        <taxon>Labeoninae</taxon>
        <taxon>Labeonini</taxon>
        <taxon>Cirrhinus</taxon>
    </lineage>
</organism>
<dbReference type="InterPro" id="IPR043502">
    <property type="entry name" value="DNA/RNA_pol_sf"/>
</dbReference>
<comment type="caution">
    <text evidence="8">The sequence shown here is derived from an EMBL/GenBank/DDBJ whole genome shotgun (WGS) entry which is preliminary data.</text>
</comment>
<protein>
    <recommendedName>
        <fullName evidence="7">Reverse transcriptase RNase H-like domain-containing protein</fullName>
    </recommendedName>
</protein>
<gene>
    <name evidence="8" type="ORF">M9458_055838</name>
</gene>
<keyword evidence="6" id="KW-0695">RNA-directed DNA polymerase</keyword>
<evidence type="ECO:0000259" key="7">
    <source>
        <dbReference type="Pfam" id="PF17917"/>
    </source>
</evidence>
<sequence>MHILSEAPGAYGSRSDTGHIASALAIRPDLEIGMAPWHIPGRHYPGVSLPLQSLVRPCVPTCRSAPGPGVVVNTDASKMGWGAICNEQAASGSRTGPRLQCHISYLELLAVLLALRQFLPMLRDKHMQVHTDNIATVAYINRQAIYFEQGKFYNTVQVLGELNCTALMTAHSPRIMATPPPGGPAHLQLIRRSSESSKCQLFYSLTESPLGRDALTHSWSSGS</sequence>
<accession>A0ABD0MF04</accession>
<dbReference type="EMBL" id="JAMKFB020000601">
    <property type="protein sequence ID" value="KAL0148829.1"/>
    <property type="molecule type" value="Genomic_DNA"/>
</dbReference>
<name>A0ABD0MF04_CIRMR</name>
<dbReference type="Pfam" id="PF17917">
    <property type="entry name" value="RT_RNaseH"/>
    <property type="match status" value="1"/>
</dbReference>
<evidence type="ECO:0000313" key="8">
    <source>
        <dbReference type="EMBL" id="KAL0148829.1"/>
    </source>
</evidence>
<evidence type="ECO:0000256" key="2">
    <source>
        <dbReference type="ARBA" id="ARBA00022695"/>
    </source>
</evidence>
<dbReference type="GO" id="GO:0003964">
    <property type="term" value="F:RNA-directed DNA polymerase activity"/>
    <property type="evidence" value="ECO:0007669"/>
    <property type="project" value="UniProtKB-KW"/>
</dbReference>
<proteinExistence type="predicted"/>
<dbReference type="GO" id="GO:0004519">
    <property type="term" value="F:endonuclease activity"/>
    <property type="evidence" value="ECO:0007669"/>
    <property type="project" value="UniProtKB-KW"/>
</dbReference>
<dbReference type="SUPFAM" id="SSF56672">
    <property type="entry name" value="DNA/RNA polymerases"/>
    <property type="match status" value="1"/>
</dbReference>
<keyword evidence="9" id="KW-1185">Reference proteome</keyword>
<keyword evidence="1" id="KW-0808">Transferase</keyword>
<evidence type="ECO:0000256" key="3">
    <source>
        <dbReference type="ARBA" id="ARBA00022722"/>
    </source>
</evidence>
<evidence type="ECO:0000313" key="9">
    <source>
        <dbReference type="Proteomes" id="UP001529510"/>
    </source>
</evidence>
<feature type="domain" description="Reverse transcriptase RNase H-like" evidence="7">
    <location>
        <begin position="71"/>
        <end position="138"/>
    </location>
</feature>
<keyword evidence="2" id="KW-0548">Nucleotidyltransferase</keyword>
<evidence type="ECO:0000256" key="4">
    <source>
        <dbReference type="ARBA" id="ARBA00022759"/>
    </source>
</evidence>
<dbReference type="InterPro" id="IPR041373">
    <property type="entry name" value="RT_RNaseH"/>
</dbReference>